<organism evidence="1 2">
    <name type="scientific">Psychrobacter phenylpyruvicus</name>
    <dbReference type="NCBI Taxonomy" id="29432"/>
    <lineage>
        <taxon>Bacteria</taxon>
        <taxon>Pseudomonadati</taxon>
        <taxon>Pseudomonadota</taxon>
        <taxon>Gammaproteobacteria</taxon>
        <taxon>Moraxellales</taxon>
        <taxon>Moraxellaceae</taxon>
        <taxon>Psychrobacter</taxon>
    </lineage>
</organism>
<evidence type="ECO:0000313" key="1">
    <source>
        <dbReference type="EMBL" id="SUD91929.1"/>
    </source>
</evidence>
<proteinExistence type="predicted"/>
<dbReference type="EMBL" id="UGVC01000001">
    <property type="protein sequence ID" value="SUD91929.1"/>
    <property type="molecule type" value="Genomic_DNA"/>
</dbReference>
<accession>A0A379LMV6</accession>
<evidence type="ECO:0000313" key="2">
    <source>
        <dbReference type="Proteomes" id="UP000254123"/>
    </source>
</evidence>
<dbReference type="AlphaFoldDB" id="A0A379LMV6"/>
<keyword evidence="2" id="KW-1185">Reference proteome</keyword>
<gene>
    <name evidence="1" type="ORF">NCTC10526_02306</name>
</gene>
<protein>
    <submittedName>
        <fullName evidence="1">Uncharacterized protein</fullName>
    </submittedName>
</protein>
<sequence length="33" mass="3953">MDNQQTDIAELYRSKQYDMDSIFGRIKSKNSNR</sequence>
<dbReference type="STRING" id="1123034.GCA_000685805_00778"/>
<reference evidence="1 2" key="1">
    <citation type="submission" date="2018-06" db="EMBL/GenBank/DDBJ databases">
        <authorList>
            <consortium name="Pathogen Informatics"/>
            <person name="Doyle S."/>
        </authorList>
    </citation>
    <scope>NUCLEOTIDE SEQUENCE [LARGE SCALE GENOMIC DNA]</scope>
    <source>
        <strain evidence="1 2">NCTC10526</strain>
    </source>
</reference>
<name>A0A379LMV6_9GAMM</name>
<dbReference type="Proteomes" id="UP000254123">
    <property type="component" value="Unassembled WGS sequence"/>
</dbReference>